<dbReference type="PANTHER" id="PTHR23026">
    <property type="entry name" value="NADPH NITROREDUCTASE"/>
    <property type="match status" value="1"/>
</dbReference>
<dbReference type="Proteomes" id="UP000612282">
    <property type="component" value="Unassembled WGS sequence"/>
</dbReference>
<keyword evidence="1" id="KW-0285">Flavoprotein</keyword>
<name>A0ABQ3XJ02_9ACTN</name>
<dbReference type="InterPro" id="IPR050627">
    <property type="entry name" value="Nitroreductase/BluB"/>
</dbReference>
<feature type="region of interest" description="Disordered" evidence="4">
    <location>
        <begin position="150"/>
        <end position="171"/>
    </location>
</feature>
<organism evidence="6 7">
    <name type="scientific">Actinoplanes couchii</name>
    <dbReference type="NCBI Taxonomy" id="403638"/>
    <lineage>
        <taxon>Bacteria</taxon>
        <taxon>Bacillati</taxon>
        <taxon>Actinomycetota</taxon>
        <taxon>Actinomycetes</taxon>
        <taxon>Micromonosporales</taxon>
        <taxon>Micromonosporaceae</taxon>
        <taxon>Actinoplanes</taxon>
    </lineage>
</organism>
<dbReference type="Gene3D" id="3.40.109.10">
    <property type="entry name" value="NADH Oxidase"/>
    <property type="match status" value="1"/>
</dbReference>
<evidence type="ECO:0000313" key="6">
    <source>
        <dbReference type="EMBL" id="GID58486.1"/>
    </source>
</evidence>
<reference evidence="6 7" key="1">
    <citation type="submission" date="2021-01" db="EMBL/GenBank/DDBJ databases">
        <title>Whole genome shotgun sequence of Actinoplanes couchii NBRC 106145.</title>
        <authorList>
            <person name="Komaki H."/>
            <person name="Tamura T."/>
        </authorList>
    </citation>
    <scope>NUCLEOTIDE SEQUENCE [LARGE SCALE GENOMIC DNA]</scope>
    <source>
        <strain evidence="6 7">NBRC 106145</strain>
    </source>
</reference>
<keyword evidence="3" id="KW-0560">Oxidoreductase</keyword>
<dbReference type="PANTHER" id="PTHR23026:SF90">
    <property type="entry name" value="IODOTYROSINE DEIODINASE 1"/>
    <property type="match status" value="1"/>
</dbReference>
<comment type="caution">
    <text evidence="6">The sequence shown here is derived from an EMBL/GenBank/DDBJ whole genome shotgun (WGS) entry which is preliminary data.</text>
</comment>
<feature type="domain" description="Nitroreductase" evidence="5">
    <location>
        <begin position="2"/>
        <end position="146"/>
    </location>
</feature>
<evidence type="ECO:0000256" key="2">
    <source>
        <dbReference type="ARBA" id="ARBA00022643"/>
    </source>
</evidence>
<dbReference type="EMBL" id="BOMG01000085">
    <property type="protein sequence ID" value="GID58486.1"/>
    <property type="molecule type" value="Genomic_DNA"/>
</dbReference>
<protein>
    <recommendedName>
        <fullName evidence="5">Nitroreductase domain-containing protein</fullName>
    </recommendedName>
</protein>
<dbReference type="Pfam" id="PF00881">
    <property type="entry name" value="Nitroreductase"/>
    <property type="match status" value="1"/>
</dbReference>
<gene>
    <name evidence="6" type="ORF">Aco03nite_068900</name>
</gene>
<proteinExistence type="predicted"/>
<dbReference type="CDD" id="cd02062">
    <property type="entry name" value="Nitro_FMN_reductase"/>
    <property type="match status" value="1"/>
</dbReference>
<dbReference type="InterPro" id="IPR000415">
    <property type="entry name" value="Nitroreductase-like"/>
</dbReference>
<keyword evidence="7" id="KW-1185">Reference proteome</keyword>
<keyword evidence="2" id="KW-0288">FMN</keyword>
<dbReference type="InterPro" id="IPR029479">
    <property type="entry name" value="Nitroreductase"/>
</dbReference>
<evidence type="ECO:0000256" key="3">
    <source>
        <dbReference type="ARBA" id="ARBA00023002"/>
    </source>
</evidence>
<evidence type="ECO:0000256" key="4">
    <source>
        <dbReference type="SAM" id="MobiDB-lite"/>
    </source>
</evidence>
<evidence type="ECO:0000256" key="1">
    <source>
        <dbReference type="ARBA" id="ARBA00022630"/>
    </source>
</evidence>
<sequence>MDRIVDNGLRAPSAGFSQGWGFLVLDEPADIALFRDVCTPDEAADRWFAANVHAPLLVVPLANKSVYLERYAQPDKGHTDRSDAWWPAPYWDIDTGFAALLMMLTAVDEGLGACFFGLPYERVDAFRDEFGVPAEFSPIGAISIGYSDEPARDLSSRRRPKADVVHRGRWS</sequence>
<evidence type="ECO:0000313" key="7">
    <source>
        <dbReference type="Proteomes" id="UP000612282"/>
    </source>
</evidence>
<dbReference type="SUPFAM" id="SSF55469">
    <property type="entry name" value="FMN-dependent nitroreductase-like"/>
    <property type="match status" value="1"/>
</dbReference>
<evidence type="ECO:0000259" key="5">
    <source>
        <dbReference type="Pfam" id="PF00881"/>
    </source>
</evidence>
<accession>A0ABQ3XJ02</accession>